<dbReference type="RefSeq" id="WP_091520613.1">
    <property type="nucleotide sequence ID" value="NZ_FORF01000007.1"/>
</dbReference>
<evidence type="ECO:0000256" key="2">
    <source>
        <dbReference type="ARBA" id="ARBA00022729"/>
    </source>
</evidence>
<feature type="chain" id="PRO_5017213415" evidence="4">
    <location>
        <begin position="20"/>
        <end position="401"/>
    </location>
</feature>
<evidence type="ECO:0000313" key="6">
    <source>
        <dbReference type="EMBL" id="SFI86501.1"/>
    </source>
</evidence>
<accession>A0A1I3LP45</accession>
<dbReference type="AlphaFoldDB" id="A0A1I3LP45"/>
<dbReference type="InterPro" id="IPR028081">
    <property type="entry name" value="Leu-bd"/>
</dbReference>
<sequence>MRRFGMLTALLASTALAGAQDLSDGVVRIGVLNDQTGTYADFGGLTSVEAARMAVEDFDAAGKGMKVEIIAADHQNKADVASALARRWFDVDGVDAIADLTNSAVAIAVNTIGREQGKITLMTGPATTALTNSDCSPTGFHWVFDTYSQSVGTAKAVLEQGKKSWFLLTADYAFGHQMAAELTRVVEEGGGTIAGNVNHPLGSPDFSSYLLQAQSSGAEIVGLANAGTDTINAIKQAGEFGIAQGGQNLAGLVIVISDIHALGLETAQGLLATTAFYWDRDDASREWSKRFQEKTGRMPGMVQAGTYSSVLHYLRAIEAAGTDAGATVAAKMKEMPVDDFFAPGASVRADGRLVKDMYLVEVKSPDQSKSEWDYYNIVQTINAEDATQPLAQSTCAYAKGG</sequence>
<keyword evidence="3" id="KW-0029">Amino-acid transport</keyword>
<evidence type="ECO:0000313" key="7">
    <source>
        <dbReference type="Proteomes" id="UP000242763"/>
    </source>
</evidence>
<keyword evidence="2 4" id="KW-0732">Signal</keyword>
<dbReference type="Pfam" id="PF13458">
    <property type="entry name" value="Peripla_BP_6"/>
    <property type="match status" value="1"/>
</dbReference>
<comment type="similarity">
    <text evidence="1">Belongs to the leucine-binding protein family.</text>
</comment>
<evidence type="ECO:0000256" key="1">
    <source>
        <dbReference type="ARBA" id="ARBA00010062"/>
    </source>
</evidence>
<evidence type="ECO:0000256" key="4">
    <source>
        <dbReference type="SAM" id="SignalP"/>
    </source>
</evidence>
<dbReference type="InterPro" id="IPR028082">
    <property type="entry name" value="Peripla_BP_I"/>
</dbReference>
<reference evidence="7" key="1">
    <citation type="submission" date="2016-10" db="EMBL/GenBank/DDBJ databases">
        <authorList>
            <person name="Varghese N."/>
            <person name="Submissions S."/>
        </authorList>
    </citation>
    <scope>NUCLEOTIDE SEQUENCE [LARGE SCALE GENOMIC DNA]</scope>
    <source>
        <strain evidence="7">DSM 21857</strain>
    </source>
</reference>
<dbReference type="OrthoDB" id="5794591at2"/>
<proteinExistence type="inferred from homology"/>
<dbReference type="Proteomes" id="UP000242763">
    <property type="component" value="Unassembled WGS sequence"/>
</dbReference>
<keyword evidence="7" id="KW-1185">Reference proteome</keyword>
<dbReference type="SUPFAM" id="SSF53822">
    <property type="entry name" value="Periplasmic binding protein-like I"/>
    <property type="match status" value="1"/>
</dbReference>
<evidence type="ECO:0000259" key="5">
    <source>
        <dbReference type="Pfam" id="PF13458"/>
    </source>
</evidence>
<dbReference type="PANTHER" id="PTHR30483:SF6">
    <property type="entry name" value="PERIPLASMIC BINDING PROTEIN OF ABC TRANSPORTER FOR NATURAL AMINO ACIDS"/>
    <property type="match status" value="1"/>
</dbReference>
<protein>
    <submittedName>
        <fullName evidence="6">Branched-chain amino acid transport system substrate-binding protein</fullName>
    </submittedName>
</protein>
<dbReference type="STRING" id="1121003.SAMN03080618_01566"/>
<dbReference type="InterPro" id="IPR051010">
    <property type="entry name" value="BCAA_transport"/>
</dbReference>
<dbReference type="GO" id="GO:0006865">
    <property type="term" value="P:amino acid transport"/>
    <property type="evidence" value="ECO:0007669"/>
    <property type="project" value="UniProtKB-KW"/>
</dbReference>
<feature type="domain" description="Leucine-binding protein" evidence="5">
    <location>
        <begin position="27"/>
        <end position="363"/>
    </location>
</feature>
<dbReference type="CDD" id="cd06327">
    <property type="entry name" value="PBP1_SBP-like"/>
    <property type="match status" value="1"/>
</dbReference>
<dbReference type="PANTHER" id="PTHR30483">
    <property type="entry name" value="LEUCINE-SPECIFIC-BINDING PROTEIN"/>
    <property type="match status" value="1"/>
</dbReference>
<keyword evidence="3" id="KW-0813">Transport</keyword>
<organism evidence="6 7">
    <name type="scientific">Aquamicrobium aerolatum DSM 21857</name>
    <dbReference type="NCBI Taxonomy" id="1121003"/>
    <lineage>
        <taxon>Bacteria</taxon>
        <taxon>Pseudomonadati</taxon>
        <taxon>Pseudomonadota</taxon>
        <taxon>Alphaproteobacteria</taxon>
        <taxon>Hyphomicrobiales</taxon>
        <taxon>Phyllobacteriaceae</taxon>
        <taxon>Aerobium</taxon>
    </lineage>
</organism>
<name>A0A1I3LP45_9HYPH</name>
<evidence type="ECO:0000256" key="3">
    <source>
        <dbReference type="ARBA" id="ARBA00022970"/>
    </source>
</evidence>
<feature type="signal peptide" evidence="4">
    <location>
        <begin position="1"/>
        <end position="19"/>
    </location>
</feature>
<dbReference type="Gene3D" id="3.40.50.2300">
    <property type="match status" value="2"/>
</dbReference>
<dbReference type="EMBL" id="FORF01000007">
    <property type="protein sequence ID" value="SFI86501.1"/>
    <property type="molecule type" value="Genomic_DNA"/>
</dbReference>
<gene>
    <name evidence="6" type="ORF">SAMN03080618_01566</name>
</gene>